<dbReference type="PIRSF" id="PIRSF003230">
    <property type="entry name" value="YbgC"/>
    <property type="match status" value="1"/>
</dbReference>
<dbReference type="AlphaFoldDB" id="Q97AV4"/>
<dbReference type="PhylomeDB" id="Q97AV4"/>
<evidence type="ECO:0008006" key="5">
    <source>
        <dbReference type="Google" id="ProtNLM"/>
    </source>
</evidence>
<name>Q97AV4_THEVO</name>
<dbReference type="GeneID" id="1441812"/>
<evidence type="ECO:0000256" key="1">
    <source>
        <dbReference type="ARBA" id="ARBA00005953"/>
    </source>
</evidence>
<dbReference type="InterPro" id="IPR050563">
    <property type="entry name" value="4-hydroxybenzoyl-CoA_TE"/>
</dbReference>
<evidence type="ECO:0000313" key="3">
    <source>
        <dbReference type="EMBL" id="BAB59847.1"/>
    </source>
</evidence>
<gene>
    <name evidence="3" type="ORF">TVG0710523</name>
</gene>
<dbReference type="PANTHER" id="PTHR31793:SF24">
    <property type="entry name" value="LONG-CHAIN ACYL-COA THIOESTERASE FADM"/>
    <property type="match status" value="1"/>
</dbReference>
<protein>
    <recommendedName>
        <fullName evidence="5">Thioesterase domain-containing protein</fullName>
    </recommendedName>
</protein>
<dbReference type="eggNOG" id="arCOG01137">
    <property type="taxonomic scope" value="Archaea"/>
</dbReference>
<dbReference type="Proteomes" id="UP000001017">
    <property type="component" value="Chromosome"/>
</dbReference>
<dbReference type="HOGENOM" id="CLU_101141_2_2_2"/>
<reference evidence="3 4" key="1">
    <citation type="journal article" date="1999" name="Proc. Jpn. Acad.">
        <title>Determination of the complete genomic DNA sequence of Thermoplasma volvanium GSS1.</title>
        <authorList>
            <person name="Kawashima T."/>
            <person name="Yamamoto Y."/>
            <person name="Aramaki H."/>
            <person name="Nunoshiba T."/>
            <person name="Kawamoto T."/>
            <person name="Watanabe K."/>
            <person name="Yamazaki M."/>
            <person name="Kanehori K."/>
            <person name="Amano N."/>
            <person name="Ohya Y."/>
            <person name="Makino K."/>
            <person name="Suzuki M."/>
        </authorList>
    </citation>
    <scope>NUCLEOTIDE SEQUENCE [LARGE SCALE GENOMIC DNA]</scope>
    <source>
        <strain evidence="4">ATCC 51530 / DSM 4299 / JCM 9571 / NBRC 15438 / GSS1</strain>
    </source>
</reference>
<dbReference type="InterPro" id="IPR029069">
    <property type="entry name" value="HotDog_dom_sf"/>
</dbReference>
<evidence type="ECO:0000256" key="2">
    <source>
        <dbReference type="ARBA" id="ARBA00022801"/>
    </source>
</evidence>
<evidence type="ECO:0000313" key="4">
    <source>
        <dbReference type="Proteomes" id="UP000001017"/>
    </source>
</evidence>
<dbReference type="SUPFAM" id="SSF54637">
    <property type="entry name" value="Thioesterase/thiol ester dehydrase-isomerase"/>
    <property type="match status" value="1"/>
</dbReference>
<organism evidence="3 4">
    <name type="scientific">Thermoplasma volcanium (strain ATCC 51530 / DSM 4299 / JCM 9571 / NBRC 15438 / GSS1)</name>
    <dbReference type="NCBI Taxonomy" id="273116"/>
    <lineage>
        <taxon>Archaea</taxon>
        <taxon>Methanobacteriati</taxon>
        <taxon>Thermoplasmatota</taxon>
        <taxon>Thermoplasmata</taxon>
        <taxon>Thermoplasmatales</taxon>
        <taxon>Thermoplasmataceae</taxon>
        <taxon>Thermoplasma</taxon>
    </lineage>
</organism>
<proteinExistence type="inferred from homology"/>
<dbReference type="InterPro" id="IPR006684">
    <property type="entry name" value="YbgC/YbaW"/>
</dbReference>
<dbReference type="OrthoDB" id="56956at2157"/>
<dbReference type="CDD" id="cd00586">
    <property type="entry name" value="4HBT"/>
    <property type="match status" value="1"/>
</dbReference>
<dbReference type="EMBL" id="BA000011">
    <property type="protein sequence ID" value="BAB59847.1"/>
    <property type="molecule type" value="Genomic_DNA"/>
</dbReference>
<dbReference type="PaxDb" id="273116-14324921"/>
<dbReference type="PANTHER" id="PTHR31793">
    <property type="entry name" value="4-HYDROXYBENZOYL-COA THIOESTERASE FAMILY MEMBER"/>
    <property type="match status" value="1"/>
</dbReference>
<keyword evidence="2" id="KW-0378">Hydrolase</keyword>
<dbReference type="RefSeq" id="WP_010916964.1">
    <property type="nucleotide sequence ID" value="NC_002689.2"/>
</dbReference>
<keyword evidence="4" id="KW-1185">Reference proteome</keyword>
<sequence>MVESAYSKTKIQVRYNDLDTVGHVNNAIYFTYFEIGRIDFINKFLWKFKSDEINFVIARAEADFIKSILLYDVVYVRTWISRVGNTSFDFSYRLEDEDGKEYATGKTINVILSNGKPSPVPNEIKALLMENEN</sequence>
<dbReference type="Gene3D" id="3.10.129.10">
    <property type="entry name" value="Hotdog Thioesterase"/>
    <property type="match status" value="1"/>
</dbReference>
<dbReference type="Pfam" id="PF13279">
    <property type="entry name" value="4HBT_2"/>
    <property type="match status" value="1"/>
</dbReference>
<reference evidence="3 4" key="2">
    <citation type="journal article" date="2000" name="Proc. Natl. Acad. Sci. U.S.A.">
        <title>Archaeal adaptation to higher temperatures revealed by genomic sequence of Thermoplasma volcanium.</title>
        <authorList>
            <person name="Kawashima T."/>
            <person name="Amano N."/>
            <person name="Koike H."/>
            <person name="Makino S."/>
            <person name="Higuchi S."/>
            <person name="Kawashima-Ohya Y."/>
            <person name="Watanabe K."/>
            <person name="Yamazaki M."/>
            <person name="Kanehori K."/>
            <person name="Kawamoto T."/>
            <person name="Nunoshiba T."/>
            <person name="Yamamoto Y."/>
            <person name="Aramaki H."/>
            <person name="Makino K."/>
            <person name="Suzuki M."/>
        </authorList>
    </citation>
    <scope>NUCLEOTIDE SEQUENCE [LARGE SCALE GENOMIC DNA]</scope>
    <source>
        <strain evidence="4">ATCC 51530 / DSM 4299 / JCM 9571 / NBRC 15438 / GSS1</strain>
    </source>
</reference>
<dbReference type="KEGG" id="tvo:TVG0710523"/>
<dbReference type="STRING" id="273116.gene:9381494"/>
<comment type="similarity">
    <text evidence="1">Belongs to the 4-hydroxybenzoyl-CoA thioesterase family.</text>
</comment>
<accession>Q97AV4</accession>
<dbReference type="GO" id="GO:0047617">
    <property type="term" value="F:fatty acyl-CoA hydrolase activity"/>
    <property type="evidence" value="ECO:0007669"/>
    <property type="project" value="TreeGrafter"/>
</dbReference>